<feature type="transmembrane region" description="Helical" evidence="5">
    <location>
        <begin position="464"/>
        <end position="486"/>
    </location>
</feature>
<protein>
    <recommendedName>
        <fullName evidence="6">TRPM-like domain-containing protein</fullName>
    </recommendedName>
</protein>
<feature type="transmembrane region" description="Helical" evidence="5">
    <location>
        <begin position="388"/>
        <end position="408"/>
    </location>
</feature>
<dbReference type="GO" id="GO:0099604">
    <property type="term" value="F:ligand-gated calcium channel activity"/>
    <property type="evidence" value="ECO:0007669"/>
    <property type="project" value="TreeGrafter"/>
</dbReference>
<dbReference type="InterPro" id="IPR050927">
    <property type="entry name" value="TRPM"/>
</dbReference>
<name>A0A815QU97_9BILA</name>
<keyword evidence="3 5" id="KW-1133">Transmembrane helix</keyword>
<comment type="subcellular location">
    <subcellularLocation>
        <location evidence="1">Membrane</location>
        <topology evidence="1">Multi-pass membrane protein</topology>
    </subcellularLocation>
</comment>
<accession>A0A815QU97</accession>
<comment type="caution">
    <text evidence="7">The sequence shown here is derived from an EMBL/GenBank/DDBJ whole genome shotgun (WGS) entry which is preliminary data.</text>
</comment>
<dbReference type="AlphaFoldDB" id="A0A815QU97"/>
<sequence length="789" mass="92255">MYDKQQACELIVRRVNLYGRVTCLQMALAADDKKFLYEDACQTVLMNIWYDKVDPVRERPVLAVNFLTLGISQIFISIYEKYNLTSARITSATQTYTSTHSKRQLKKNGIDYTNDYGKNETVFQHFLHFHNRPIIKYFYTGFGYALFLLCFSYYMLYAFDPLSNGTLRIHWTEILTIITVTTMLVEEVRQSSKRIFIEDMPVPMIERNQTSIDHDTAMHRGEDDIDITIMLDEKFRRGNANVPSSFIENTLAEEKAFGNYLFSFAVCITSRFRNNLHVFNINSSNSMRETIYHAYIQARDNLTWTTNNRHLTIDNQVHVALHWSVNDIDENQLVTTTNIWNDPSKTYTSMHSKRQLKKTGIDYTNDYGKSETVFRHFLHFHNRPIVKYFYTCFGYALFLLCFSYYMLYAFDPLSNGTLRIHWTEILTIITVTTMLVEEVRQFFFQDNKSLIGKIYAYFDLRNRASNLCLVLPAYVLFYIGLVLRFTRTDPDDFESARIVMAYDLELWFIRSVLFIEIASQLGPKLAMIRKMVNKPNDSGSIATQVMFAFHMLFVNILLINLLIALFSFTINDIQAQARYIWAYARCDIIRNYYARPALFPPFTIIISFAQLCRWCWLKCCRNHSFDETDDDDSSQYFAMIPMNDDTDRIWSDFERYSTNDYIRKLLDTQTDSATNAMTADIVSKSLSSNTDESNWVKHDVNQLKEVPTHTHADMSNKLTSMGQTVNDFQSQFKQMDNRFDNIRTEMKEVCLSYCLRKVISVLNTNIGERLAEFADGSHESCKNGQLTTF</sequence>
<dbReference type="EMBL" id="CAJNOU010005141">
    <property type="protein sequence ID" value="CAF1467923.1"/>
    <property type="molecule type" value="Genomic_DNA"/>
</dbReference>
<evidence type="ECO:0000256" key="2">
    <source>
        <dbReference type="ARBA" id="ARBA00022692"/>
    </source>
</evidence>
<keyword evidence="2 5" id="KW-0812">Transmembrane</keyword>
<dbReference type="PANTHER" id="PTHR13800">
    <property type="entry name" value="TRANSIENT RECEPTOR POTENTIAL CATION CHANNEL, SUBFAMILY M, MEMBER 6"/>
    <property type="match status" value="1"/>
</dbReference>
<keyword evidence="4 5" id="KW-0472">Membrane</keyword>
<feature type="domain" description="TRPM-like" evidence="6">
    <location>
        <begin position="3"/>
        <end position="36"/>
    </location>
</feature>
<evidence type="ECO:0000256" key="4">
    <source>
        <dbReference type="ARBA" id="ARBA00023136"/>
    </source>
</evidence>
<dbReference type="GO" id="GO:0005886">
    <property type="term" value="C:plasma membrane"/>
    <property type="evidence" value="ECO:0007669"/>
    <property type="project" value="TreeGrafter"/>
</dbReference>
<gene>
    <name evidence="7" type="ORF">SEV965_LOCUS34502</name>
</gene>
<dbReference type="InterPro" id="IPR057366">
    <property type="entry name" value="TRPM-like"/>
</dbReference>
<dbReference type="Pfam" id="PF25508">
    <property type="entry name" value="TRPM2"/>
    <property type="match status" value="1"/>
</dbReference>
<dbReference type="PANTHER" id="PTHR13800:SF12">
    <property type="entry name" value="TRANSIENT RECEPTOR POTENTIAL CATION CHANNEL SUBFAMILY M MEMBER-LIKE 2"/>
    <property type="match status" value="1"/>
</dbReference>
<evidence type="ECO:0000259" key="6">
    <source>
        <dbReference type="Pfam" id="PF25508"/>
    </source>
</evidence>
<evidence type="ECO:0000313" key="7">
    <source>
        <dbReference type="EMBL" id="CAF1467923.1"/>
    </source>
</evidence>
<dbReference type="Proteomes" id="UP000663889">
    <property type="component" value="Unassembled WGS sequence"/>
</dbReference>
<evidence type="ECO:0000256" key="1">
    <source>
        <dbReference type="ARBA" id="ARBA00004141"/>
    </source>
</evidence>
<feature type="transmembrane region" description="Helical" evidence="5">
    <location>
        <begin position="420"/>
        <end position="443"/>
    </location>
</feature>
<feature type="transmembrane region" description="Helical" evidence="5">
    <location>
        <begin position="547"/>
        <end position="568"/>
    </location>
</feature>
<evidence type="ECO:0000256" key="5">
    <source>
        <dbReference type="SAM" id="Phobius"/>
    </source>
</evidence>
<reference evidence="7" key="1">
    <citation type="submission" date="2021-02" db="EMBL/GenBank/DDBJ databases">
        <authorList>
            <person name="Nowell W R."/>
        </authorList>
    </citation>
    <scope>NUCLEOTIDE SEQUENCE</scope>
</reference>
<feature type="transmembrane region" description="Helical" evidence="5">
    <location>
        <begin position="168"/>
        <end position="185"/>
    </location>
</feature>
<proteinExistence type="predicted"/>
<organism evidence="7 8">
    <name type="scientific">Rotaria sordida</name>
    <dbReference type="NCBI Taxonomy" id="392033"/>
    <lineage>
        <taxon>Eukaryota</taxon>
        <taxon>Metazoa</taxon>
        <taxon>Spiralia</taxon>
        <taxon>Gnathifera</taxon>
        <taxon>Rotifera</taxon>
        <taxon>Eurotatoria</taxon>
        <taxon>Bdelloidea</taxon>
        <taxon>Philodinida</taxon>
        <taxon>Philodinidae</taxon>
        <taxon>Rotaria</taxon>
    </lineage>
</organism>
<feature type="transmembrane region" description="Helical" evidence="5">
    <location>
        <begin position="137"/>
        <end position="156"/>
    </location>
</feature>
<evidence type="ECO:0000313" key="8">
    <source>
        <dbReference type="Proteomes" id="UP000663889"/>
    </source>
</evidence>
<evidence type="ECO:0000256" key="3">
    <source>
        <dbReference type="ARBA" id="ARBA00022989"/>
    </source>
</evidence>
<feature type="transmembrane region" description="Helical" evidence="5">
    <location>
        <begin position="506"/>
        <end position="526"/>
    </location>
</feature>